<evidence type="ECO:0000313" key="3">
    <source>
        <dbReference type="Proteomes" id="UP000694388"/>
    </source>
</evidence>
<dbReference type="Ensembl" id="ENSEBUT00000023009.1">
    <property type="protein sequence ID" value="ENSEBUP00000022433.1"/>
    <property type="gene ID" value="ENSEBUG00000013815.1"/>
</dbReference>
<dbReference type="Ensembl" id="ENSEBUT00000022992.1">
    <property type="protein sequence ID" value="ENSEBUP00000022415.1"/>
    <property type="gene ID" value="ENSEBUG00000013815.1"/>
</dbReference>
<dbReference type="Proteomes" id="UP000694388">
    <property type="component" value="Unplaced"/>
</dbReference>
<accession>A0A8C4R0Q8</accession>
<sequence length="329" mass="33759">MFRESLKNILDGALSRRKNTGDFYGERYGSVSDVLFATGPGSEAAANSNHRLGKGLSMSLPASPMLPRQTRSTLPTRPGSRLQGHSQQKLHYADTPRVPDCTSLPSTASALLNDGQNSHTQGHDTEQDSAVQETADALMARLGLLLGSKGGSAPERREKQPVAGEPGASPCSTLTSSSPSPGTGSPCSTLDGAVPGPVPSIQPCHSSHYGSLGSASSTLESQDSGIIATITSSSENVERSGCSLERSKERGAGAGDCAAGDGPRPNPGLMPRQPDCVAPRASGQRATGSQGGDQGLESAGPVAQPVDPYPSCFLPRPNSVAGISALIYL</sequence>
<dbReference type="GeneTree" id="ENSGT00940000155655"/>
<keyword evidence="3" id="KW-1185">Reference proteome</keyword>
<feature type="compositionally biased region" description="Polar residues" evidence="1">
    <location>
        <begin position="103"/>
        <end position="120"/>
    </location>
</feature>
<feature type="compositionally biased region" description="Polar residues" evidence="1">
    <location>
        <begin position="218"/>
        <end position="235"/>
    </location>
</feature>
<name>A0A8C4R0Q8_EPTBU</name>
<feature type="compositionally biased region" description="Low complexity" evidence="1">
    <location>
        <begin position="169"/>
        <end position="190"/>
    </location>
</feature>
<evidence type="ECO:0000256" key="1">
    <source>
        <dbReference type="SAM" id="MobiDB-lite"/>
    </source>
</evidence>
<dbReference type="AlphaFoldDB" id="A0A8C4R0Q8"/>
<reference evidence="2" key="1">
    <citation type="submission" date="2025-05" db="UniProtKB">
        <authorList>
            <consortium name="Ensembl"/>
        </authorList>
    </citation>
    <scope>IDENTIFICATION</scope>
</reference>
<proteinExistence type="predicted"/>
<feature type="compositionally biased region" description="Low complexity" evidence="1">
    <location>
        <begin position="205"/>
        <end position="217"/>
    </location>
</feature>
<evidence type="ECO:0000313" key="2">
    <source>
        <dbReference type="Ensembl" id="ENSEBUP00000022415.1"/>
    </source>
</evidence>
<feature type="region of interest" description="Disordered" evidence="1">
    <location>
        <begin position="147"/>
        <end position="314"/>
    </location>
</feature>
<organism evidence="2 3">
    <name type="scientific">Eptatretus burgeri</name>
    <name type="common">Inshore hagfish</name>
    <dbReference type="NCBI Taxonomy" id="7764"/>
    <lineage>
        <taxon>Eukaryota</taxon>
        <taxon>Metazoa</taxon>
        <taxon>Chordata</taxon>
        <taxon>Craniata</taxon>
        <taxon>Vertebrata</taxon>
        <taxon>Cyclostomata</taxon>
        <taxon>Myxini</taxon>
        <taxon>Myxiniformes</taxon>
        <taxon>Myxinidae</taxon>
        <taxon>Eptatretinae</taxon>
        <taxon>Eptatretus</taxon>
    </lineage>
</organism>
<protein>
    <submittedName>
        <fullName evidence="2">Uncharacterized protein</fullName>
    </submittedName>
</protein>
<feature type="region of interest" description="Disordered" evidence="1">
    <location>
        <begin position="56"/>
        <end position="129"/>
    </location>
</feature>